<protein>
    <submittedName>
        <fullName evidence="1">Uncharacterized protein</fullName>
    </submittedName>
</protein>
<reference evidence="1 2" key="1">
    <citation type="submission" date="2018-01" db="EMBL/GenBank/DDBJ databases">
        <title>Complete genome sequence of Bacteriovorax stolpii DSM12778.</title>
        <authorList>
            <person name="Tang B."/>
            <person name="Chang J."/>
        </authorList>
    </citation>
    <scope>NUCLEOTIDE SEQUENCE [LARGE SCALE GENOMIC DNA]</scope>
    <source>
        <strain evidence="1 2">DSM 12778</strain>
    </source>
</reference>
<dbReference type="AlphaFoldDB" id="A0A2K9NMX5"/>
<gene>
    <name evidence="1" type="ORF">C0V70_01750</name>
</gene>
<name>A0A2K9NMX5_BACTC</name>
<evidence type="ECO:0000313" key="1">
    <source>
        <dbReference type="EMBL" id="AUN96848.1"/>
    </source>
</evidence>
<dbReference type="KEGG" id="bsto:C0V70_01750"/>
<dbReference type="Proteomes" id="UP000235584">
    <property type="component" value="Chromosome"/>
</dbReference>
<proteinExistence type="predicted"/>
<accession>A0A2K9NMX5</accession>
<dbReference type="EMBL" id="CP025704">
    <property type="protein sequence ID" value="AUN96848.1"/>
    <property type="molecule type" value="Genomic_DNA"/>
</dbReference>
<evidence type="ECO:0000313" key="2">
    <source>
        <dbReference type="Proteomes" id="UP000235584"/>
    </source>
</evidence>
<organism evidence="1 2">
    <name type="scientific">Bacteriovorax stolpii</name>
    <name type="common">Bdellovibrio stolpii</name>
    <dbReference type="NCBI Taxonomy" id="960"/>
    <lineage>
        <taxon>Bacteria</taxon>
        <taxon>Pseudomonadati</taxon>
        <taxon>Bdellovibrionota</taxon>
        <taxon>Bacteriovoracia</taxon>
        <taxon>Bacteriovoracales</taxon>
        <taxon>Bacteriovoracaceae</taxon>
        <taxon>Bacteriovorax</taxon>
    </lineage>
</organism>
<dbReference type="RefSeq" id="WP_102242143.1">
    <property type="nucleotide sequence ID" value="NZ_CP025704.1"/>
</dbReference>
<keyword evidence="2" id="KW-1185">Reference proteome</keyword>
<sequence length="288" mass="33252">MKIYIAIALSLLISLPVSAQFIAFPEAEVRSILLMTPDQIKQFAHKKEIELFKFSDPIPSQSKDVAHAFLASLPEVDQELFGPYKEIFTGSTLGVYFSKHNSSIDLESDTILFSSEADRWTIAHEMGHALIDKNRPLEMKKDEGADIERLRNAKEDYEEIMNLYRNLGFFPGQSYMQRALQSIQVWTSLMLDMLYTYELEEVRIEKYLIGLYENKPGLKLDSHTYKRSFWYIGKNCTSAKAKVNLAVEVLEYFSSIVPVEFKDAHRSELLKHKKILDQHRKVIGELCL</sequence>